<reference evidence="15" key="1">
    <citation type="submission" date="2025-08" db="UniProtKB">
        <authorList>
            <consortium name="RefSeq"/>
        </authorList>
    </citation>
    <scope>IDENTIFICATION</scope>
    <source>
        <tissue evidence="15">Leaf</tissue>
    </source>
</reference>
<evidence type="ECO:0000256" key="4">
    <source>
        <dbReference type="ARBA" id="ARBA00022692"/>
    </source>
</evidence>
<comment type="subcellular location">
    <subcellularLocation>
        <location evidence="2">Membrane</location>
    </subcellularLocation>
</comment>
<gene>
    <name evidence="15" type="primary">LOC115748181</name>
</gene>
<keyword evidence="6 11" id="KW-0863">Zinc-finger</keyword>
<evidence type="ECO:0000313" key="15">
    <source>
        <dbReference type="RefSeq" id="XP_030540490.1"/>
    </source>
</evidence>
<sequence>MASQDSQMFHWHYTELDDRNFQVRGHTLFYVVVLFAVVLLAALFFLYARRVCSPPPEASHGAAVDAAVPGLPLGLDAGAIDKLPIVLHGGAATGVEEAGECSICLGAFEDGEKVKVLPKCGHCYHSACVDQWLVTRSVCPLCRAPLRVDSAGP</sequence>
<organism evidence="14 15">
    <name type="scientific">Rhodamnia argentea</name>
    <dbReference type="NCBI Taxonomy" id="178133"/>
    <lineage>
        <taxon>Eukaryota</taxon>
        <taxon>Viridiplantae</taxon>
        <taxon>Streptophyta</taxon>
        <taxon>Embryophyta</taxon>
        <taxon>Tracheophyta</taxon>
        <taxon>Spermatophyta</taxon>
        <taxon>Magnoliopsida</taxon>
        <taxon>eudicotyledons</taxon>
        <taxon>Gunneridae</taxon>
        <taxon>Pentapetalae</taxon>
        <taxon>rosids</taxon>
        <taxon>malvids</taxon>
        <taxon>Myrtales</taxon>
        <taxon>Myrtaceae</taxon>
        <taxon>Myrtoideae</taxon>
        <taxon>Myrteae</taxon>
        <taxon>Australasian group</taxon>
        <taxon>Rhodamnia</taxon>
    </lineage>
</organism>
<evidence type="ECO:0000256" key="2">
    <source>
        <dbReference type="ARBA" id="ARBA00004370"/>
    </source>
</evidence>
<dbReference type="GeneID" id="115748181"/>
<dbReference type="SUPFAM" id="SSF57850">
    <property type="entry name" value="RING/U-box"/>
    <property type="match status" value="1"/>
</dbReference>
<protein>
    <recommendedName>
        <fullName evidence="3">RING-type E3 ubiquitin transferase</fullName>
        <ecNumber evidence="3">2.3.2.27</ecNumber>
    </recommendedName>
</protein>
<evidence type="ECO:0000256" key="7">
    <source>
        <dbReference type="ARBA" id="ARBA00022833"/>
    </source>
</evidence>
<accession>A0A8B8Q0B1</accession>
<dbReference type="PANTHER" id="PTHR46539">
    <property type="entry name" value="E3 UBIQUITIN-PROTEIN LIGASE ATL42"/>
    <property type="match status" value="1"/>
</dbReference>
<dbReference type="KEGG" id="rarg:115748181"/>
<feature type="transmembrane region" description="Helical" evidence="12">
    <location>
        <begin position="28"/>
        <end position="48"/>
    </location>
</feature>
<evidence type="ECO:0000256" key="8">
    <source>
        <dbReference type="ARBA" id="ARBA00022989"/>
    </source>
</evidence>
<feature type="domain" description="RING-type" evidence="13">
    <location>
        <begin position="101"/>
        <end position="143"/>
    </location>
</feature>
<evidence type="ECO:0000256" key="10">
    <source>
        <dbReference type="ARBA" id="ARBA00024209"/>
    </source>
</evidence>
<proteinExistence type="inferred from homology"/>
<dbReference type="UniPathway" id="UPA00143"/>
<dbReference type="AlphaFoldDB" id="A0A8B8Q0B1"/>
<keyword evidence="7" id="KW-0862">Zinc</keyword>
<dbReference type="Pfam" id="PF13639">
    <property type="entry name" value="zf-RING_2"/>
    <property type="match status" value="1"/>
</dbReference>
<evidence type="ECO:0000256" key="6">
    <source>
        <dbReference type="ARBA" id="ARBA00022771"/>
    </source>
</evidence>
<dbReference type="SMART" id="SM01197">
    <property type="entry name" value="FANCL_C"/>
    <property type="match status" value="1"/>
</dbReference>
<evidence type="ECO:0000256" key="9">
    <source>
        <dbReference type="ARBA" id="ARBA00023136"/>
    </source>
</evidence>
<dbReference type="PROSITE" id="PS50089">
    <property type="entry name" value="ZF_RING_2"/>
    <property type="match status" value="1"/>
</dbReference>
<dbReference type="OrthoDB" id="8062037at2759"/>
<dbReference type="Gene3D" id="3.30.40.10">
    <property type="entry name" value="Zinc/RING finger domain, C3HC4 (zinc finger)"/>
    <property type="match status" value="1"/>
</dbReference>
<evidence type="ECO:0000259" key="13">
    <source>
        <dbReference type="PROSITE" id="PS50089"/>
    </source>
</evidence>
<dbReference type="GO" id="GO:0008270">
    <property type="term" value="F:zinc ion binding"/>
    <property type="evidence" value="ECO:0007669"/>
    <property type="project" value="UniProtKB-KW"/>
</dbReference>
<dbReference type="Proteomes" id="UP000827889">
    <property type="component" value="Chromosome 8"/>
</dbReference>
<dbReference type="RefSeq" id="XP_030540490.1">
    <property type="nucleotide sequence ID" value="XM_030684630.2"/>
</dbReference>
<evidence type="ECO:0000256" key="12">
    <source>
        <dbReference type="SAM" id="Phobius"/>
    </source>
</evidence>
<keyword evidence="8 12" id="KW-1133">Transmembrane helix</keyword>
<evidence type="ECO:0000256" key="1">
    <source>
        <dbReference type="ARBA" id="ARBA00000900"/>
    </source>
</evidence>
<keyword evidence="4 12" id="KW-0812">Transmembrane</keyword>
<evidence type="ECO:0000313" key="14">
    <source>
        <dbReference type="Proteomes" id="UP000827889"/>
    </source>
</evidence>
<keyword evidence="5" id="KW-0479">Metal-binding</keyword>
<dbReference type="PANTHER" id="PTHR46539:SF24">
    <property type="entry name" value="(WILD MALAYSIAN BANANA) HYPOTHETICAL PROTEIN"/>
    <property type="match status" value="1"/>
</dbReference>
<dbReference type="EC" id="2.3.2.27" evidence="3"/>
<keyword evidence="14" id="KW-1185">Reference proteome</keyword>
<dbReference type="GO" id="GO:0061630">
    <property type="term" value="F:ubiquitin protein ligase activity"/>
    <property type="evidence" value="ECO:0007669"/>
    <property type="project" value="UniProtKB-EC"/>
</dbReference>
<dbReference type="SMART" id="SM00184">
    <property type="entry name" value="RING"/>
    <property type="match status" value="1"/>
</dbReference>
<evidence type="ECO:0000256" key="3">
    <source>
        <dbReference type="ARBA" id="ARBA00012483"/>
    </source>
</evidence>
<dbReference type="InterPro" id="IPR013083">
    <property type="entry name" value="Znf_RING/FYVE/PHD"/>
</dbReference>
<dbReference type="InterPro" id="IPR001841">
    <property type="entry name" value="Znf_RING"/>
</dbReference>
<comment type="similarity">
    <text evidence="10">Belongs to the RING-type zinc finger family. ATL subfamily.</text>
</comment>
<dbReference type="GO" id="GO:0016020">
    <property type="term" value="C:membrane"/>
    <property type="evidence" value="ECO:0007669"/>
    <property type="project" value="UniProtKB-SubCell"/>
</dbReference>
<comment type="catalytic activity">
    <reaction evidence="1">
        <text>S-ubiquitinyl-[E2 ubiquitin-conjugating enzyme]-L-cysteine + [acceptor protein]-L-lysine = [E2 ubiquitin-conjugating enzyme]-L-cysteine + N(6)-ubiquitinyl-[acceptor protein]-L-lysine.</text>
        <dbReference type="EC" id="2.3.2.27"/>
    </reaction>
</comment>
<keyword evidence="9 12" id="KW-0472">Membrane</keyword>
<dbReference type="CDD" id="cd16461">
    <property type="entry name" value="RING-H2_EL5-like"/>
    <property type="match status" value="1"/>
</dbReference>
<name>A0A8B8Q0B1_9MYRT</name>
<evidence type="ECO:0000256" key="5">
    <source>
        <dbReference type="ARBA" id="ARBA00022723"/>
    </source>
</evidence>
<evidence type="ECO:0000256" key="11">
    <source>
        <dbReference type="PROSITE-ProRule" id="PRU00175"/>
    </source>
</evidence>
<dbReference type="GO" id="GO:0016567">
    <property type="term" value="P:protein ubiquitination"/>
    <property type="evidence" value="ECO:0007669"/>
    <property type="project" value="UniProtKB-UniPathway"/>
</dbReference>